<dbReference type="Proteomes" id="UP000306954">
    <property type="component" value="Unassembled WGS sequence"/>
</dbReference>
<dbReference type="AlphaFoldDB" id="A0A4T0H5K3"/>
<comment type="similarity">
    <text evidence="1">Belongs to the NipSnap family.</text>
</comment>
<dbReference type="GO" id="GO:0000423">
    <property type="term" value="P:mitophagy"/>
    <property type="evidence" value="ECO:0007669"/>
    <property type="project" value="UniProtKB-ARBA"/>
</dbReference>
<sequence>MVNSGELYYFHSNPKPLQTPCSYFGAIWAMREKCGRAVQAHRKSREAVRMGNTVPWEVNHSCISNSSQQLASSHTTNTMLRARAHTHAHALRNALAATKPARVSAARLFSNDAGAHDPQGYLNSFLHGSQTAKEEGEKAESVGHSRSVGRNKYIHEIQRHHVKPSKVHEYVAAVQDYYLALVGDKANHLKLTGSWEVKYGEQDTFIHILEYDGFKGLDDTLALIRKTNADAIFNTRVRPLINHRTSELSQEFAFFPSSPPHSSGGIFELRRYQLKPGTLLQWESFWRKGLEARRQFVTPVGAWFSQVGQLHNVTHMWQYPDFEARKRTREQAWSVDGWAYTVSETVKLCDNMHTSVLEPLPFSPLK</sequence>
<organism evidence="3 4">
    <name type="scientific">Wallemia ichthyophaga</name>
    <dbReference type="NCBI Taxonomy" id="245174"/>
    <lineage>
        <taxon>Eukaryota</taxon>
        <taxon>Fungi</taxon>
        <taxon>Dikarya</taxon>
        <taxon>Basidiomycota</taxon>
        <taxon>Wallemiomycotina</taxon>
        <taxon>Wallemiomycetes</taxon>
        <taxon>Wallemiales</taxon>
        <taxon>Wallemiaceae</taxon>
        <taxon>Wallemia</taxon>
    </lineage>
</organism>
<dbReference type="PANTHER" id="PTHR21017">
    <property type="entry name" value="NIPSNAP-RELATED"/>
    <property type="match status" value="1"/>
</dbReference>
<evidence type="ECO:0000313" key="3">
    <source>
        <dbReference type="EMBL" id="TIB09744.1"/>
    </source>
</evidence>
<proteinExistence type="inferred from homology"/>
<reference evidence="3 4" key="1">
    <citation type="submission" date="2019-03" db="EMBL/GenBank/DDBJ databases">
        <title>Sequencing 23 genomes of Wallemia ichthyophaga.</title>
        <authorList>
            <person name="Gostincar C."/>
        </authorList>
    </citation>
    <scope>NUCLEOTIDE SEQUENCE [LARGE SCALE GENOMIC DNA]</scope>
    <source>
        <strain evidence="3 4">EXF-8621</strain>
    </source>
</reference>
<protein>
    <recommendedName>
        <fullName evidence="2">NIPSNAP domain-containing protein</fullName>
    </recommendedName>
</protein>
<evidence type="ECO:0000313" key="4">
    <source>
        <dbReference type="Proteomes" id="UP000306954"/>
    </source>
</evidence>
<evidence type="ECO:0000259" key="2">
    <source>
        <dbReference type="Pfam" id="PF07978"/>
    </source>
</evidence>
<dbReference type="Pfam" id="PF07978">
    <property type="entry name" value="NIPSNAP"/>
    <property type="match status" value="1"/>
</dbReference>
<dbReference type="GO" id="GO:0005739">
    <property type="term" value="C:mitochondrion"/>
    <property type="evidence" value="ECO:0007669"/>
    <property type="project" value="TreeGrafter"/>
</dbReference>
<accession>A0A4T0H5K3</accession>
<gene>
    <name evidence="3" type="ORF">E3P90_03158</name>
</gene>
<feature type="domain" description="NIPSNAP" evidence="2">
    <location>
        <begin position="267"/>
        <end position="364"/>
    </location>
</feature>
<dbReference type="SUPFAM" id="SSF54909">
    <property type="entry name" value="Dimeric alpha+beta barrel"/>
    <property type="match status" value="2"/>
</dbReference>
<evidence type="ECO:0000256" key="1">
    <source>
        <dbReference type="ARBA" id="ARBA00005291"/>
    </source>
</evidence>
<dbReference type="InterPro" id="IPR011008">
    <property type="entry name" value="Dimeric_a/b-barrel"/>
</dbReference>
<dbReference type="FunFam" id="3.30.70.100:FF:000004">
    <property type="entry name" value="NIPSNAP family protein"/>
    <property type="match status" value="1"/>
</dbReference>
<dbReference type="Gene3D" id="3.30.70.100">
    <property type="match status" value="2"/>
</dbReference>
<dbReference type="PANTHER" id="PTHR21017:SF17">
    <property type="entry name" value="PROTEIN NIPSNAP"/>
    <property type="match status" value="1"/>
</dbReference>
<dbReference type="InterPro" id="IPR012577">
    <property type="entry name" value="NIPSNAP"/>
</dbReference>
<comment type="caution">
    <text evidence="3">The sequence shown here is derived from an EMBL/GenBank/DDBJ whole genome shotgun (WGS) entry which is preliminary data.</text>
</comment>
<dbReference type="InterPro" id="IPR051557">
    <property type="entry name" value="NipSnap_domain"/>
</dbReference>
<dbReference type="EMBL" id="SPOF01000038">
    <property type="protein sequence ID" value="TIB09744.1"/>
    <property type="molecule type" value="Genomic_DNA"/>
</dbReference>
<name>A0A4T0H5K3_WALIC</name>